<evidence type="ECO:0000313" key="2">
    <source>
        <dbReference type="Proteomes" id="UP000054383"/>
    </source>
</evidence>
<dbReference type="Pfam" id="PF11951">
    <property type="entry name" value="Fungal_trans_2"/>
    <property type="match status" value="1"/>
</dbReference>
<evidence type="ECO:0000313" key="1">
    <source>
        <dbReference type="EMBL" id="CRG88146.1"/>
    </source>
</evidence>
<dbReference type="OrthoDB" id="5376287at2759"/>
<reference evidence="1 2" key="1">
    <citation type="submission" date="2015-04" db="EMBL/GenBank/DDBJ databases">
        <authorList>
            <person name="Syromyatnikov M.Y."/>
            <person name="Popov V.N."/>
        </authorList>
    </citation>
    <scope>NUCLEOTIDE SEQUENCE [LARGE SCALE GENOMIC DNA]</scope>
    <source>
        <strain evidence="1">WF-38-12</strain>
    </source>
</reference>
<dbReference type="STRING" id="28573.A0A0U1LZ36"/>
<sequence>MPKVLSNIAFWYYPLDLSTESNPFVVQWWPLALADAALFHVSLQTASLDEERRAQKGFPISELLMIDSLSLLRRRLEDSSLAFQDETLDSVVTLAAIEHGKGNIETSGAHINAVKQMVKARGGINELKHTSPLTARMISWVSLLVTEAPQFEIQDDSGLGTGIASSSQWHLAVTGPDPHDLTIDDIQIDPTIGDILTRLRNIFHHERISTLTNTDLHDLTCFVLHKLLLLPPLSSDNPTQSAVSECFRYAIALYMLTIHGTTYYSHEFLANNMILQLKAHLEPLLLTEYMQSSVGVWILSVGLAASMGTPHRKWFVSHACTAAMVLDLQTWEDVLVRLETILWTKVQQEDCARHKWEEILKVLSD</sequence>
<dbReference type="Proteomes" id="UP000054383">
    <property type="component" value="Unassembled WGS sequence"/>
</dbReference>
<proteinExistence type="predicted"/>
<gene>
    <name evidence="1" type="ORF">PISL3812_05173</name>
</gene>
<organism evidence="1 2">
    <name type="scientific">Talaromyces islandicus</name>
    <name type="common">Penicillium islandicum</name>
    <dbReference type="NCBI Taxonomy" id="28573"/>
    <lineage>
        <taxon>Eukaryota</taxon>
        <taxon>Fungi</taxon>
        <taxon>Dikarya</taxon>
        <taxon>Ascomycota</taxon>
        <taxon>Pezizomycotina</taxon>
        <taxon>Eurotiomycetes</taxon>
        <taxon>Eurotiomycetidae</taxon>
        <taxon>Eurotiales</taxon>
        <taxon>Trichocomaceae</taxon>
        <taxon>Talaromyces</taxon>
        <taxon>Talaromyces sect. Islandici</taxon>
    </lineage>
</organism>
<name>A0A0U1LZ36_TALIS</name>
<dbReference type="InterPro" id="IPR021858">
    <property type="entry name" value="Fun_TF"/>
</dbReference>
<keyword evidence="2" id="KW-1185">Reference proteome</keyword>
<dbReference type="AlphaFoldDB" id="A0A0U1LZ36"/>
<accession>A0A0U1LZ36</accession>
<protein>
    <submittedName>
        <fullName evidence="1">Uncharacterized protein</fullName>
    </submittedName>
</protein>
<dbReference type="OMA" id="YMFIAQG"/>
<dbReference type="PANTHER" id="PTHR37540:SF5">
    <property type="entry name" value="TRANSCRIPTION FACTOR DOMAIN-CONTAINING PROTEIN"/>
    <property type="match status" value="1"/>
</dbReference>
<dbReference type="EMBL" id="CVMT01000004">
    <property type="protein sequence ID" value="CRG88146.1"/>
    <property type="molecule type" value="Genomic_DNA"/>
</dbReference>
<dbReference type="PANTHER" id="PTHR37540">
    <property type="entry name" value="TRANSCRIPTION FACTOR (ACR-2), PUTATIVE-RELATED-RELATED"/>
    <property type="match status" value="1"/>
</dbReference>